<feature type="region of interest" description="Disordered" evidence="8">
    <location>
        <begin position="247"/>
        <end position="308"/>
    </location>
</feature>
<evidence type="ECO:0000256" key="7">
    <source>
        <dbReference type="ARBA" id="ARBA00023328"/>
    </source>
</evidence>
<sequence length="370" mass="40819">MEQEARPITRDDLHATYLERSIRELQRAVQEEEGFIAELNRALRTDPVPESTAPPPNGFLYMLATAYEAVSRSEPFLPFADSVLPALLALRKTHGVTAESLACLDGRLSCEDLRERPIEFPLSTAAFEQARKKLAEDKARLEDQRALQIALEARIAALRSSLESRSSMTAVEQRQEVLDALHAKKCDYDRDTTALLKALKAFIHDRLGPMLAAEELGGPIVSGMMDIEDGDLAAGFRSKGIKRKRLNNRKSGKFSKPTKDQRQRRIDEMWISRAGAEGGEDEGGEDEGGSEDEDSGSLDEATAAAAELQELTEELLNATASAEGDGSAAYVTIARESAAARFLVRSKVAHFHPRDATRLRLHDFGRELDD</sequence>
<protein>
    <recommendedName>
        <fullName evidence="11">Centromere protein H C-terminal domain-containing protein</fullName>
    </recommendedName>
</protein>
<gene>
    <name evidence="9" type="ORF">SEPCBS57363_003066</name>
</gene>
<organism evidence="9 10">
    <name type="scientific">Sporothrix epigloea</name>
    <dbReference type="NCBI Taxonomy" id="1892477"/>
    <lineage>
        <taxon>Eukaryota</taxon>
        <taxon>Fungi</taxon>
        <taxon>Dikarya</taxon>
        <taxon>Ascomycota</taxon>
        <taxon>Pezizomycotina</taxon>
        <taxon>Sordariomycetes</taxon>
        <taxon>Sordariomycetidae</taxon>
        <taxon>Ophiostomatales</taxon>
        <taxon>Ophiostomataceae</taxon>
        <taxon>Sporothrix</taxon>
    </lineage>
</organism>
<reference evidence="9 10" key="1">
    <citation type="submission" date="2024-01" db="EMBL/GenBank/DDBJ databases">
        <authorList>
            <person name="Allen C."/>
            <person name="Tagirdzhanova G."/>
        </authorList>
    </citation>
    <scope>NUCLEOTIDE SEQUENCE [LARGE SCALE GENOMIC DNA]</scope>
    <source>
        <strain evidence="9 10">CBS 573.63</strain>
    </source>
</reference>
<keyword evidence="7" id="KW-0137">Centromere</keyword>
<keyword evidence="4" id="KW-0158">Chromosome</keyword>
<comment type="similarity">
    <text evidence="3">Belongs to the CENP-K/MCM22 family.</text>
</comment>
<feature type="compositionally biased region" description="Low complexity" evidence="8">
    <location>
        <begin position="298"/>
        <end position="308"/>
    </location>
</feature>
<evidence type="ECO:0000256" key="5">
    <source>
        <dbReference type="ARBA" id="ARBA00023054"/>
    </source>
</evidence>
<proteinExistence type="inferred from homology"/>
<evidence type="ECO:0000256" key="2">
    <source>
        <dbReference type="ARBA" id="ARBA00004584"/>
    </source>
</evidence>
<comment type="caution">
    <text evidence="9">The sequence shown here is derived from an EMBL/GenBank/DDBJ whole genome shotgun (WGS) entry which is preliminary data.</text>
</comment>
<keyword evidence="5" id="KW-0175">Coiled coil</keyword>
<evidence type="ECO:0000313" key="9">
    <source>
        <dbReference type="EMBL" id="CAK7268384.1"/>
    </source>
</evidence>
<evidence type="ECO:0000256" key="3">
    <source>
        <dbReference type="ARBA" id="ARBA00005795"/>
    </source>
</evidence>
<dbReference type="InterPro" id="IPR020993">
    <property type="entry name" value="Centromere_CenpK"/>
</dbReference>
<feature type="compositionally biased region" description="Basic and acidic residues" evidence="8">
    <location>
        <begin position="257"/>
        <end position="270"/>
    </location>
</feature>
<evidence type="ECO:0000256" key="8">
    <source>
        <dbReference type="SAM" id="MobiDB-lite"/>
    </source>
</evidence>
<dbReference type="PANTHER" id="PTHR14401:SF6">
    <property type="entry name" value="CENTROMERE PROTEIN K"/>
    <property type="match status" value="1"/>
</dbReference>
<accession>A0ABP0DJE8</accession>
<evidence type="ECO:0008006" key="11">
    <source>
        <dbReference type="Google" id="ProtNLM"/>
    </source>
</evidence>
<dbReference type="PANTHER" id="PTHR14401">
    <property type="entry name" value="CENTROMERE PROTEIN K"/>
    <property type="match status" value="1"/>
</dbReference>
<evidence type="ECO:0000256" key="1">
    <source>
        <dbReference type="ARBA" id="ARBA00004123"/>
    </source>
</evidence>
<feature type="compositionally biased region" description="Acidic residues" evidence="8">
    <location>
        <begin position="278"/>
        <end position="297"/>
    </location>
</feature>
<keyword evidence="6" id="KW-0539">Nucleus</keyword>
<evidence type="ECO:0000313" key="10">
    <source>
        <dbReference type="Proteomes" id="UP001642501"/>
    </source>
</evidence>
<evidence type="ECO:0000256" key="6">
    <source>
        <dbReference type="ARBA" id="ARBA00023242"/>
    </source>
</evidence>
<dbReference type="EMBL" id="CAWUOM010000045">
    <property type="protein sequence ID" value="CAK7268384.1"/>
    <property type="molecule type" value="Genomic_DNA"/>
</dbReference>
<evidence type="ECO:0000256" key="4">
    <source>
        <dbReference type="ARBA" id="ARBA00022454"/>
    </source>
</evidence>
<comment type="subcellular location">
    <subcellularLocation>
        <location evidence="2">Chromosome</location>
        <location evidence="2">Centromere</location>
    </subcellularLocation>
    <subcellularLocation>
        <location evidence="1">Nucleus</location>
    </subcellularLocation>
</comment>
<dbReference type="Proteomes" id="UP001642501">
    <property type="component" value="Unassembled WGS sequence"/>
</dbReference>
<keyword evidence="10" id="KW-1185">Reference proteome</keyword>
<name>A0ABP0DJE8_9PEZI</name>